<dbReference type="Proteomes" id="UP001500582">
    <property type="component" value="Unassembled WGS sequence"/>
</dbReference>
<proteinExistence type="predicted"/>
<organism evidence="1 2">
    <name type="scientific">Mucilaginibacter gynuensis</name>
    <dbReference type="NCBI Taxonomy" id="1302236"/>
    <lineage>
        <taxon>Bacteria</taxon>
        <taxon>Pseudomonadati</taxon>
        <taxon>Bacteroidota</taxon>
        <taxon>Sphingobacteriia</taxon>
        <taxon>Sphingobacteriales</taxon>
        <taxon>Sphingobacteriaceae</taxon>
        <taxon>Mucilaginibacter</taxon>
    </lineage>
</organism>
<gene>
    <name evidence="1" type="ORF">GCM10023149_48140</name>
</gene>
<reference evidence="2" key="1">
    <citation type="journal article" date="2019" name="Int. J. Syst. Evol. Microbiol.">
        <title>The Global Catalogue of Microorganisms (GCM) 10K type strain sequencing project: providing services to taxonomists for standard genome sequencing and annotation.</title>
        <authorList>
            <consortium name="The Broad Institute Genomics Platform"/>
            <consortium name="The Broad Institute Genome Sequencing Center for Infectious Disease"/>
            <person name="Wu L."/>
            <person name="Ma J."/>
        </authorList>
    </citation>
    <scope>NUCLEOTIDE SEQUENCE [LARGE SCALE GENOMIC DNA]</scope>
    <source>
        <strain evidence="2">JCM 17705</strain>
    </source>
</reference>
<sequence length="137" mass="16135">MYQRDYLFNEARKMALLLAKLLGLKADGDNEAYEQQFNEILQQEYNAELENLLNLNEADFTVTMQQASYSAEKLNALAQMLYVFAQPLQVDDDTLLLLKKVLIIFDILEQQHHYDSFENITTRQTIQRFITNNYERS</sequence>
<dbReference type="RefSeq" id="WP_345213762.1">
    <property type="nucleotide sequence ID" value="NZ_BAABFT010000020.1"/>
</dbReference>
<evidence type="ECO:0000313" key="1">
    <source>
        <dbReference type="EMBL" id="GAA4338241.1"/>
    </source>
</evidence>
<comment type="caution">
    <text evidence="1">The sequence shown here is derived from an EMBL/GenBank/DDBJ whole genome shotgun (WGS) entry which is preliminary data.</text>
</comment>
<name>A0ABP8HEI6_9SPHI</name>
<dbReference type="EMBL" id="BAABFT010000020">
    <property type="protein sequence ID" value="GAA4338241.1"/>
    <property type="molecule type" value="Genomic_DNA"/>
</dbReference>
<protein>
    <recommendedName>
        <fullName evidence="3">Tellurite resistance protein TerB</fullName>
    </recommendedName>
</protein>
<evidence type="ECO:0008006" key="3">
    <source>
        <dbReference type="Google" id="ProtNLM"/>
    </source>
</evidence>
<accession>A0ABP8HEI6</accession>
<evidence type="ECO:0000313" key="2">
    <source>
        <dbReference type="Proteomes" id="UP001500582"/>
    </source>
</evidence>
<keyword evidence="2" id="KW-1185">Reference proteome</keyword>